<evidence type="ECO:0000313" key="4">
    <source>
        <dbReference type="Proteomes" id="UP000319818"/>
    </source>
</evidence>
<dbReference type="RefSeq" id="WP_142107563.1">
    <property type="nucleotide sequence ID" value="NZ_VFPH01000003.1"/>
</dbReference>
<keyword evidence="1" id="KW-0378">Hydrolase</keyword>
<evidence type="ECO:0000256" key="1">
    <source>
        <dbReference type="ARBA" id="ARBA00022801"/>
    </source>
</evidence>
<dbReference type="OrthoDB" id="9812774at2"/>
<protein>
    <submittedName>
        <fullName evidence="3">Haloacetate dehalogenase</fullName>
    </submittedName>
</protein>
<reference evidence="3 4" key="1">
    <citation type="submission" date="2019-06" db="EMBL/GenBank/DDBJ databases">
        <title>Sequencing the genomes of 1000 actinobacteria strains.</title>
        <authorList>
            <person name="Klenk H.-P."/>
        </authorList>
    </citation>
    <scope>NUCLEOTIDE SEQUENCE [LARGE SCALE GENOMIC DNA]</scope>
    <source>
        <strain evidence="3 4">DSM 45511</strain>
    </source>
</reference>
<dbReference type="EMBL" id="VFPH01000003">
    <property type="protein sequence ID" value="TQM36342.1"/>
    <property type="molecule type" value="Genomic_DNA"/>
</dbReference>
<name>A0A543FR78_9PSEU</name>
<dbReference type="SUPFAM" id="SSF53474">
    <property type="entry name" value="alpha/beta-Hydrolases"/>
    <property type="match status" value="1"/>
</dbReference>
<dbReference type="InterPro" id="IPR000639">
    <property type="entry name" value="Epox_hydrolase-like"/>
</dbReference>
<keyword evidence="4" id="KW-1185">Reference proteome</keyword>
<feature type="domain" description="AB hydrolase-1" evidence="2">
    <location>
        <begin position="28"/>
        <end position="161"/>
    </location>
</feature>
<dbReference type="Proteomes" id="UP000319818">
    <property type="component" value="Unassembled WGS sequence"/>
</dbReference>
<dbReference type="PANTHER" id="PTHR43329">
    <property type="entry name" value="EPOXIDE HYDROLASE"/>
    <property type="match status" value="1"/>
</dbReference>
<comment type="caution">
    <text evidence="3">The sequence shown here is derived from an EMBL/GenBank/DDBJ whole genome shotgun (WGS) entry which is preliminary data.</text>
</comment>
<evidence type="ECO:0000259" key="2">
    <source>
        <dbReference type="Pfam" id="PF00561"/>
    </source>
</evidence>
<dbReference type="Pfam" id="PF00561">
    <property type="entry name" value="Abhydrolase_1"/>
    <property type="match status" value="1"/>
</dbReference>
<dbReference type="InterPro" id="IPR029058">
    <property type="entry name" value="AB_hydrolase_fold"/>
</dbReference>
<gene>
    <name evidence="3" type="ORF">FB388_7800</name>
</gene>
<proteinExistence type="predicted"/>
<dbReference type="InterPro" id="IPR000073">
    <property type="entry name" value="AB_hydrolase_1"/>
</dbReference>
<dbReference type="Gene3D" id="3.40.50.1820">
    <property type="entry name" value="alpha/beta hydrolase"/>
    <property type="match status" value="1"/>
</dbReference>
<evidence type="ECO:0000313" key="3">
    <source>
        <dbReference type="EMBL" id="TQM36342.1"/>
    </source>
</evidence>
<dbReference type="GO" id="GO:0016787">
    <property type="term" value="F:hydrolase activity"/>
    <property type="evidence" value="ECO:0007669"/>
    <property type="project" value="UniProtKB-KW"/>
</dbReference>
<dbReference type="AlphaFoldDB" id="A0A543FR78"/>
<accession>A0A543FR78</accession>
<organism evidence="3 4">
    <name type="scientific">Pseudonocardia cypriaca</name>
    <dbReference type="NCBI Taxonomy" id="882449"/>
    <lineage>
        <taxon>Bacteria</taxon>
        <taxon>Bacillati</taxon>
        <taxon>Actinomycetota</taxon>
        <taxon>Actinomycetes</taxon>
        <taxon>Pseudonocardiales</taxon>
        <taxon>Pseudonocardiaceae</taxon>
        <taxon>Pseudonocardia</taxon>
    </lineage>
</organism>
<dbReference type="PRINTS" id="PR00412">
    <property type="entry name" value="EPOXHYDRLASE"/>
</dbReference>
<dbReference type="PRINTS" id="PR00111">
    <property type="entry name" value="ABHYDROLASE"/>
</dbReference>
<sequence>MPLFEGFTTGLVDVGDAQLHVRHGGEGPAVVLLHGHPRTGATWHRVAPQLVAAGHTVVVPDLRGYGRSSKPPTTPDHAPYSKRVMAEDVVRLMRELGHDRFALAGHDRGSYVALRLALDHPDAVERLVLLDCIPISEHLARCDEKFAREWWHWFFFAQPEKPERAILADPDAWYGGSPQYMGDEAFAEFRSAVRNPETVRAMLEDYRAGLGIDRDHEEADRAAGRRVTCPLLVLWSRHDDLEDLYGDPREIWRDWATDLRGGGPIESGHHMAEEAPDELAGALRTFFTDEERPISAHSHHPGRRPA</sequence>